<organism evidence="1 2">
    <name type="scientific">Marinomonas piezotolerans</name>
    <dbReference type="NCBI Taxonomy" id="2213058"/>
    <lineage>
        <taxon>Bacteria</taxon>
        <taxon>Pseudomonadati</taxon>
        <taxon>Pseudomonadota</taxon>
        <taxon>Gammaproteobacteria</taxon>
        <taxon>Oceanospirillales</taxon>
        <taxon>Oceanospirillaceae</taxon>
        <taxon>Marinomonas</taxon>
    </lineage>
</organism>
<accession>A0A370UA73</accession>
<dbReference type="RefSeq" id="WP_115467914.1">
    <property type="nucleotide sequence ID" value="NZ_QKRA01000003.1"/>
</dbReference>
<dbReference type="AlphaFoldDB" id="A0A370UA73"/>
<evidence type="ECO:0000313" key="2">
    <source>
        <dbReference type="Proteomes" id="UP000254326"/>
    </source>
</evidence>
<comment type="caution">
    <text evidence="1">The sequence shown here is derived from an EMBL/GenBank/DDBJ whole genome shotgun (WGS) entry which is preliminary data.</text>
</comment>
<name>A0A370UA73_9GAMM</name>
<dbReference type="OrthoDB" id="4205565at2"/>
<sequence length="207" mass="24245">MTDLLRQEVFEIFQENTAKHELTILKDDGKYRHIRFGVKGSSFYAINITTWPGYLAVTGDMGDFVFTRLSDMFEFFRGKASINPGYWGEKLVAEPRGSEYGKKWSEEAFKRDVSNYLEGNLEPLEELEGEEAEINRSIREEIEESLKSISHKEEANDFISNFDKHDFQFDSFYEYDCTEYTHHFLWICYAIVEIIKRYDAAKSDIAA</sequence>
<proteinExistence type="predicted"/>
<reference evidence="1 2" key="1">
    <citation type="submission" date="2018-06" db="EMBL/GenBank/DDBJ databases">
        <title>Marinomonas sp. YLB-05 draft genome sequence.</title>
        <authorList>
            <person name="Yu L."/>
            <person name="Tang X."/>
        </authorList>
    </citation>
    <scope>NUCLEOTIDE SEQUENCE [LARGE SCALE GENOMIC DNA]</scope>
    <source>
        <strain evidence="1 2">YLB-05</strain>
    </source>
</reference>
<gene>
    <name evidence="1" type="ORF">DN730_09710</name>
</gene>
<dbReference type="EMBL" id="QKRA01000003">
    <property type="protein sequence ID" value="RDL44651.1"/>
    <property type="molecule type" value="Genomic_DNA"/>
</dbReference>
<evidence type="ECO:0000313" key="1">
    <source>
        <dbReference type="EMBL" id="RDL44651.1"/>
    </source>
</evidence>
<protein>
    <submittedName>
        <fullName evidence="1">Uncharacterized protein</fullName>
    </submittedName>
</protein>
<dbReference type="Proteomes" id="UP000254326">
    <property type="component" value="Unassembled WGS sequence"/>
</dbReference>
<keyword evidence="2" id="KW-1185">Reference proteome</keyword>